<dbReference type="OrthoDB" id="41231at10239"/>
<accession>A0A2L0HJH9</accession>
<protein>
    <submittedName>
        <fullName evidence="1">Uncharacterized protein</fullName>
    </submittedName>
</protein>
<dbReference type="EMBL" id="MG812487">
    <property type="protein sequence ID" value="AUX81841.1"/>
    <property type="molecule type" value="Genomic_DNA"/>
</dbReference>
<sequence>MFPTCAVCGQTDVEDAGDHADSTGHWPYTPEAAAAGRIVGRVGHEHIIANGVDTELCAKLIAREVRRNPGMTTGELTAVVIRRAEQLAAR</sequence>
<reference evidence="1 2" key="1">
    <citation type="submission" date="2018-01" db="EMBL/GenBank/DDBJ databases">
        <authorList>
            <person name="Farren J.M."/>
            <person name="Htoo L.P."/>
            <person name="Johnson E.S."/>
            <person name="Williams B.R."/>
            <person name="Bonilla J.A."/>
            <person name="Klyczek K."/>
            <person name="Garlena R.A."/>
            <person name="Russell D.A."/>
            <person name="Pope W.H."/>
            <person name="Jacobs-Sera D."/>
            <person name="Hendrix R.W."/>
            <person name="Hatfull G.F."/>
        </authorList>
    </citation>
    <scope>NUCLEOTIDE SEQUENCE [LARGE SCALE GENOMIC DNA]</scope>
</reference>
<evidence type="ECO:0000313" key="2">
    <source>
        <dbReference type="Proteomes" id="UP000241501"/>
    </source>
</evidence>
<evidence type="ECO:0000313" key="1">
    <source>
        <dbReference type="EMBL" id="AUX81841.1"/>
    </source>
</evidence>
<proteinExistence type="predicted"/>
<organism evidence="1 2">
    <name type="scientific">Gordonia phage Brandonk123</name>
    <dbReference type="NCBI Taxonomy" id="2079564"/>
    <lineage>
        <taxon>Viruses</taxon>
        <taxon>Duplodnaviria</taxon>
        <taxon>Heunggongvirae</taxon>
        <taxon>Uroviricota</taxon>
        <taxon>Caudoviricetes</taxon>
        <taxon>Stackebrandtviridae</taxon>
        <taxon>Schenleyvirinae</taxon>
        <taxon>Vividuovirus</taxon>
        <taxon>Vividuovirus brandonk123</taxon>
    </lineage>
</organism>
<gene>
    <name evidence="1" type="ORF">SEA_BRANDONK123_4</name>
</gene>
<name>A0A2L0HJH9_9CAUD</name>
<keyword evidence="2" id="KW-1185">Reference proteome</keyword>
<dbReference type="Proteomes" id="UP000241501">
    <property type="component" value="Segment"/>
</dbReference>